<comment type="subunit">
    <text evidence="1">Binds to the N-terminal domain of the chaperone ClpA.</text>
</comment>
<dbReference type="HAMAP" id="MF_00302">
    <property type="entry name" value="ClpS"/>
    <property type="match status" value="1"/>
</dbReference>
<dbReference type="GO" id="GO:0006508">
    <property type="term" value="P:proteolysis"/>
    <property type="evidence" value="ECO:0007669"/>
    <property type="project" value="UniProtKB-UniRule"/>
</dbReference>
<dbReference type="SUPFAM" id="SSF54736">
    <property type="entry name" value="ClpS-like"/>
    <property type="match status" value="1"/>
</dbReference>
<gene>
    <name evidence="1 3" type="primary">clpS</name>
    <name evidence="3" type="ORF">V4D30_08925</name>
</gene>
<dbReference type="GO" id="GO:0030163">
    <property type="term" value="P:protein catabolic process"/>
    <property type="evidence" value="ECO:0007669"/>
    <property type="project" value="InterPro"/>
</dbReference>
<proteinExistence type="inferred from homology"/>
<reference evidence="3" key="1">
    <citation type="submission" date="2024-01" db="EMBL/GenBank/DDBJ databases">
        <title>The first autotrophic representatives of the genus Thermodesulfovibrio.</title>
        <authorList>
            <person name="Maltseva A.I."/>
            <person name="Elcheninov A.G."/>
            <person name="Kublanov I.V."/>
            <person name="Lebedinsky A.V."/>
            <person name="Frolov E.N."/>
        </authorList>
    </citation>
    <scope>NUCLEOTIDE SEQUENCE</scope>
    <source>
        <strain evidence="3">3907-1M</strain>
    </source>
</reference>
<name>A0AAU8GYJ8_9BACT</name>
<keyword evidence="3" id="KW-0645">Protease</keyword>
<comment type="similarity">
    <text evidence="1">Belongs to the ClpS family.</text>
</comment>
<evidence type="ECO:0000259" key="2">
    <source>
        <dbReference type="Pfam" id="PF02617"/>
    </source>
</evidence>
<protein>
    <recommendedName>
        <fullName evidence="1">ATP-dependent Clp protease adapter protein ClpS</fullName>
    </recommendedName>
</protein>
<dbReference type="PANTHER" id="PTHR33473">
    <property type="entry name" value="ATP-DEPENDENT CLP PROTEASE ADAPTER PROTEIN CLPS1, CHLOROPLASTIC"/>
    <property type="match status" value="1"/>
</dbReference>
<dbReference type="KEGG" id="taut:V4D30_08925"/>
<dbReference type="RefSeq" id="WP_353683989.1">
    <property type="nucleotide sequence ID" value="NZ_CP144373.1"/>
</dbReference>
<evidence type="ECO:0000256" key="1">
    <source>
        <dbReference type="HAMAP-Rule" id="MF_00302"/>
    </source>
</evidence>
<dbReference type="AlphaFoldDB" id="A0AAU8GYJ8"/>
<dbReference type="EMBL" id="CP144373">
    <property type="protein sequence ID" value="XCH46457.1"/>
    <property type="molecule type" value="Genomic_DNA"/>
</dbReference>
<dbReference type="FunFam" id="3.30.1390.10:FF:000002">
    <property type="entry name" value="ATP-dependent Clp protease adapter protein ClpS"/>
    <property type="match status" value="1"/>
</dbReference>
<keyword evidence="3" id="KW-0378">Hydrolase</keyword>
<comment type="function">
    <text evidence="1">Involved in the modulation of the specificity of the ClpAP-mediated ATP-dependent protein degradation.</text>
</comment>
<feature type="domain" description="Adaptor protein ClpS core" evidence="2">
    <location>
        <begin position="17"/>
        <end position="95"/>
    </location>
</feature>
<organism evidence="3">
    <name type="scientific">Thermodesulfovibrio autotrophicus</name>
    <dbReference type="NCBI Taxonomy" id="3118333"/>
    <lineage>
        <taxon>Bacteria</taxon>
        <taxon>Pseudomonadati</taxon>
        <taxon>Nitrospirota</taxon>
        <taxon>Thermodesulfovibrionia</taxon>
        <taxon>Thermodesulfovibrionales</taxon>
        <taxon>Thermodesulfovibrionaceae</taxon>
        <taxon>Thermodesulfovibrio</taxon>
    </lineage>
</organism>
<dbReference type="InterPro" id="IPR022935">
    <property type="entry name" value="ClpS"/>
</dbReference>
<dbReference type="InterPro" id="IPR014719">
    <property type="entry name" value="Ribosomal_bL12_C/ClpS-like"/>
</dbReference>
<accession>A0AAU8GYJ8</accession>
<dbReference type="PANTHER" id="PTHR33473:SF19">
    <property type="entry name" value="ATP-DEPENDENT CLP PROTEASE ADAPTER PROTEIN CLPS"/>
    <property type="match status" value="1"/>
</dbReference>
<dbReference type="NCBIfam" id="NF000672">
    <property type="entry name" value="PRK00033.1-5"/>
    <property type="match status" value="1"/>
</dbReference>
<dbReference type="GO" id="GO:0008233">
    <property type="term" value="F:peptidase activity"/>
    <property type="evidence" value="ECO:0007669"/>
    <property type="project" value="UniProtKB-KW"/>
</dbReference>
<dbReference type="Pfam" id="PF02617">
    <property type="entry name" value="ClpS"/>
    <property type="match status" value="1"/>
</dbReference>
<dbReference type="InterPro" id="IPR003769">
    <property type="entry name" value="ClpS_core"/>
</dbReference>
<sequence>MKERVFLEEEQEISIDQPELYRVYLLNDDYTTMDFVVHVLMTIFEKSKVEATRIMLYVHRHGKGLAGIYPKEIAETKVAQVESLARANGFPLKCSIERDDQ</sequence>
<dbReference type="Gene3D" id="3.30.1390.10">
    <property type="match status" value="1"/>
</dbReference>
<evidence type="ECO:0000313" key="3">
    <source>
        <dbReference type="EMBL" id="XCH46457.1"/>
    </source>
</evidence>